<evidence type="ECO:0000256" key="4">
    <source>
        <dbReference type="SAM" id="Coils"/>
    </source>
</evidence>
<comment type="similarity">
    <text evidence="1">Belongs to the CCDC93 family.</text>
</comment>
<feature type="coiled-coil region" evidence="4">
    <location>
        <begin position="285"/>
        <end position="333"/>
    </location>
</feature>
<dbReference type="GO" id="GO:0006893">
    <property type="term" value="P:Golgi to plasma membrane transport"/>
    <property type="evidence" value="ECO:0007669"/>
    <property type="project" value="TreeGrafter"/>
</dbReference>
<feature type="coiled-coil region" evidence="4">
    <location>
        <begin position="509"/>
        <end position="543"/>
    </location>
</feature>
<feature type="domain" description="CCDC93 N-terminal" evidence="6">
    <location>
        <begin position="22"/>
        <end position="128"/>
    </location>
</feature>
<dbReference type="AlphaFoldDB" id="F1KW69"/>
<accession>F1KW69</accession>
<dbReference type="Pfam" id="PF09762">
    <property type="entry name" value="CCDC93_CC"/>
    <property type="match status" value="1"/>
</dbReference>
<reference evidence="7" key="1">
    <citation type="journal article" date="2011" name="Genome Res.">
        <title>Deep small RNA sequencing from the nematode Ascaris reveals conservation, functional diversification, and novel developmental profiles.</title>
        <authorList>
            <person name="Wang J."/>
            <person name="Czech B."/>
            <person name="Crunk A."/>
            <person name="Wallace A."/>
            <person name="Mitreva M."/>
            <person name="Hannon G.J."/>
            <person name="Davis R.E."/>
        </authorList>
    </citation>
    <scope>NUCLEOTIDE SEQUENCE</scope>
</reference>
<keyword evidence="3 4" id="KW-0175">Coiled coil</keyword>
<dbReference type="EMBL" id="JI166899">
    <property type="protein sequence ID" value="ADY42123.1"/>
    <property type="molecule type" value="mRNA"/>
</dbReference>
<name>F1KW69_ASCSU</name>
<organism evidence="7">
    <name type="scientific">Ascaris suum</name>
    <name type="common">Pig roundworm</name>
    <name type="synonym">Ascaris lumbricoides</name>
    <dbReference type="NCBI Taxonomy" id="6253"/>
    <lineage>
        <taxon>Eukaryota</taxon>
        <taxon>Metazoa</taxon>
        <taxon>Ecdysozoa</taxon>
        <taxon>Nematoda</taxon>
        <taxon>Chromadorea</taxon>
        <taxon>Rhabditida</taxon>
        <taxon>Spirurina</taxon>
        <taxon>Ascaridomorpha</taxon>
        <taxon>Ascaridoidea</taxon>
        <taxon>Ascarididae</taxon>
        <taxon>Ascaris</taxon>
    </lineage>
</organism>
<sequence>MDTGAKSHKLSREEFDVREDEEQFAKLQDTIDLLVAAGYFRARLKALPPFDRVIGGMVWCITLCNRSVDIDLFYSENSTIGQKIALTERVVEVLPQLKCPHSLEPHQIQGLDYIHIFPVVQWLVKQAVEAKLKRGDMVQNHATYQFGRRFHLPEDHQLRAQKVAHAKNYGKLKSLCFPLRVYRRVEGFVSKDLHEDIQCTLMEYGGRIFAEQSKQQPKESRRISEDRESIKEVAKDVQECLPMEAVCSEKQRISTGALVHIIDTKALHEASTSISTATCVRHTDLDAVRSRLVEAEQELLKLRNEEKQIDAELLEANELSSSLQREIEGVERRIAAHLDFEQSIDKALLEKLTQLTTEHDEMRKRESDFKAACNAELSRMQQELEELSVRRQERALSAGGASWDDEYRNAKERVEEARLQAALLNRQITLQQRRLDSVPSQVEISQYQRRIIELYNQMAAKHRETKQFYTLHNTLLDVKAYMQREIDLLNSIDDVQELTSKESYKESFIENLEQVLKGVDETLDKVTSKQKELQTIREQLSDDYQYLLDKERLYHKTVDDFKRECQRNEEIRKKLAEGGKHVE</sequence>
<feature type="domain" description="CCDC93 coiled-coil" evidence="5">
    <location>
        <begin position="177"/>
        <end position="573"/>
    </location>
</feature>
<proteinExistence type="evidence at transcript level"/>
<dbReference type="InterPro" id="IPR048747">
    <property type="entry name" value="CCDC93_N"/>
</dbReference>
<dbReference type="Pfam" id="PF21673">
    <property type="entry name" value="CCDC93_N"/>
    <property type="match status" value="1"/>
</dbReference>
<evidence type="ECO:0000313" key="7">
    <source>
        <dbReference type="EMBL" id="ADY42123.1"/>
    </source>
</evidence>
<dbReference type="PANTHER" id="PTHR16441:SF0">
    <property type="entry name" value="COILED-COIL DOMAIN-CONTAINING PROTEIN 93"/>
    <property type="match status" value="1"/>
</dbReference>
<evidence type="ECO:0000259" key="6">
    <source>
        <dbReference type="Pfam" id="PF21673"/>
    </source>
</evidence>
<dbReference type="InterPro" id="IPR039116">
    <property type="entry name" value="CCDC93"/>
</dbReference>
<evidence type="ECO:0000256" key="2">
    <source>
        <dbReference type="ARBA" id="ARBA00016765"/>
    </source>
</evidence>
<evidence type="ECO:0000256" key="3">
    <source>
        <dbReference type="ARBA" id="ARBA00023054"/>
    </source>
</evidence>
<dbReference type="PANTHER" id="PTHR16441">
    <property type="entry name" value="FIDIPIDINE"/>
    <property type="match status" value="1"/>
</dbReference>
<dbReference type="InterPro" id="IPR019159">
    <property type="entry name" value="CCDC93_CC"/>
</dbReference>
<protein>
    <recommendedName>
        <fullName evidence="2">Coiled-coil domain-containing protein 93</fullName>
    </recommendedName>
</protein>
<evidence type="ECO:0000256" key="1">
    <source>
        <dbReference type="ARBA" id="ARBA00007219"/>
    </source>
</evidence>
<feature type="coiled-coil region" evidence="4">
    <location>
        <begin position="370"/>
        <end position="434"/>
    </location>
</feature>
<evidence type="ECO:0000259" key="5">
    <source>
        <dbReference type="Pfam" id="PF09762"/>
    </source>
</evidence>